<evidence type="ECO:0000259" key="11">
    <source>
        <dbReference type="PROSITE" id="PS50968"/>
    </source>
</evidence>
<dbReference type="PRINTS" id="PR01071">
    <property type="entry name" value="ACOABIOTINCC"/>
</dbReference>
<evidence type="ECO:0000256" key="9">
    <source>
        <dbReference type="RuleBase" id="RU364072"/>
    </source>
</evidence>
<evidence type="ECO:0000313" key="13">
    <source>
        <dbReference type="Proteomes" id="UP001611383"/>
    </source>
</evidence>
<keyword evidence="4 9" id="KW-0444">Lipid biosynthesis</keyword>
<dbReference type="InterPro" id="IPR000089">
    <property type="entry name" value="Biotin_lipoyl"/>
</dbReference>
<keyword evidence="13" id="KW-1185">Reference proteome</keyword>
<reference evidence="12 13" key="1">
    <citation type="submission" date="2019-08" db="EMBL/GenBank/DDBJ databases">
        <title>Archangium and Cystobacter genomes.</title>
        <authorList>
            <person name="Chen I.-C.K."/>
            <person name="Wielgoss S."/>
        </authorList>
    </citation>
    <scope>NUCLEOTIDE SEQUENCE [LARGE SCALE GENOMIC DNA]</scope>
    <source>
        <strain evidence="12 13">Cbm 6</strain>
    </source>
</reference>
<dbReference type="CDD" id="cd06850">
    <property type="entry name" value="biotinyl_domain"/>
    <property type="match status" value="1"/>
</dbReference>
<dbReference type="InterPro" id="IPR001882">
    <property type="entry name" value="Biotin_BS"/>
</dbReference>
<evidence type="ECO:0000256" key="10">
    <source>
        <dbReference type="SAM" id="MobiDB-lite"/>
    </source>
</evidence>
<evidence type="ECO:0000256" key="5">
    <source>
        <dbReference type="ARBA" id="ARBA00022832"/>
    </source>
</evidence>
<evidence type="ECO:0000256" key="2">
    <source>
        <dbReference type="ARBA" id="ARBA00005194"/>
    </source>
</evidence>
<dbReference type="NCBIfam" id="NF005457">
    <property type="entry name" value="PRK07051.1"/>
    <property type="match status" value="1"/>
</dbReference>
<gene>
    <name evidence="12" type="primary">accB</name>
    <name evidence="12" type="ORF">F0U60_13395</name>
</gene>
<keyword evidence="5 9" id="KW-0276">Fatty acid metabolism</keyword>
<name>A0ABY9WQC1_9BACT</name>
<dbReference type="RefSeq" id="WP_395818876.1">
    <property type="nucleotide sequence ID" value="NZ_CP043494.1"/>
</dbReference>
<keyword evidence="7 9" id="KW-0275">Fatty acid biosynthesis</keyword>
<keyword evidence="8 9" id="KW-0092">Biotin</keyword>
<dbReference type="Gene3D" id="2.40.50.100">
    <property type="match status" value="1"/>
</dbReference>
<organism evidence="12 13">
    <name type="scientific">Archangium minus</name>
    <dbReference type="NCBI Taxonomy" id="83450"/>
    <lineage>
        <taxon>Bacteria</taxon>
        <taxon>Pseudomonadati</taxon>
        <taxon>Myxococcota</taxon>
        <taxon>Myxococcia</taxon>
        <taxon>Myxococcales</taxon>
        <taxon>Cystobacterineae</taxon>
        <taxon>Archangiaceae</taxon>
        <taxon>Archangium</taxon>
    </lineage>
</organism>
<keyword evidence="6 9" id="KW-0443">Lipid metabolism</keyword>
<proteinExistence type="predicted"/>
<evidence type="ECO:0000256" key="6">
    <source>
        <dbReference type="ARBA" id="ARBA00023098"/>
    </source>
</evidence>
<dbReference type="InterPro" id="IPR050709">
    <property type="entry name" value="Biotin_Carboxyl_Carrier/Decarb"/>
</dbReference>
<dbReference type="EMBL" id="CP043494">
    <property type="protein sequence ID" value="WNG44982.1"/>
    <property type="molecule type" value="Genomic_DNA"/>
</dbReference>
<dbReference type="SUPFAM" id="SSF51230">
    <property type="entry name" value="Single hybrid motif"/>
    <property type="match status" value="1"/>
</dbReference>
<evidence type="ECO:0000256" key="1">
    <source>
        <dbReference type="ARBA" id="ARBA00003761"/>
    </source>
</evidence>
<evidence type="ECO:0000256" key="7">
    <source>
        <dbReference type="ARBA" id="ARBA00023160"/>
    </source>
</evidence>
<protein>
    <recommendedName>
        <fullName evidence="3 9">Biotin carboxyl carrier protein of acetyl-CoA carboxylase</fullName>
    </recommendedName>
</protein>
<sequence>MATKRKAVRTQSAPTEEAGSVRVEGNSTSLDVDALREIVNILEASEVTRLVWQRGEERLFIRRGPVPAPTIVHAAPVSPSVSPAPVVAAAPMVAAAPSLAAPAPVSVPAPAPASAAAAAEKPGHLVTSPFVGTFYRTPAPDQPAFVDVGSVVKKGQVLCIIEAMKLMNEIEADVAGRVAEILVENGQPVEFGQALFRIEPV</sequence>
<evidence type="ECO:0000256" key="8">
    <source>
        <dbReference type="ARBA" id="ARBA00023267"/>
    </source>
</evidence>
<feature type="region of interest" description="Disordered" evidence="10">
    <location>
        <begin position="1"/>
        <end position="24"/>
    </location>
</feature>
<dbReference type="Pfam" id="PF00364">
    <property type="entry name" value="Biotin_lipoyl"/>
    <property type="match status" value="1"/>
</dbReference>
<dbReference type="PROSITE" id="PS00188">
    <property type="entry name" value="BIOTIN"/>
    <property type="match status" value="1"/>
</dbReference>
<evidence type="ECO:0000313" key="12">
    <source>
        <dbReference type="EMBL" id="WNG44982.1"/>
    </source>
</evidence>
<evidence type="ECO:0000256" key="4">
    <source>
        <dbReference type="ARBA" id="ARBA00022516"/>
    </source>
</evidence>
<dbReference type="NCBIfam" id="TIGR00531">
    <property type="entry name" value="BCCP"/>
    <property type="match status" value="1"/>
</dbReference>
<accession>A0ABY9WQC1</accession>
<dbReference type="PANTHER" id="PTHR45266">
    <property type="entry name" value="OXALOACETATE DECARBOXYLASE ALPHA CHAIN"/>
    <property type="match status" value="1"/>
</dbReference>
<comment type="pathway">
    <text evidence="2 9">Lipid metabolism; fatty acid biosynthesis.</text>
</comment>
<comment type="function">
    <text evidence="1 9">This protein is a component of the acetyl coenzyme A carboxylase complex; first, biotin carboxylase catalyzes the carboxylation of the carrier protein and then the transcarboxylase transfers the carboxyl group to form malonyl-CoA.</text>
</comment>
<evidence type="ECO:0000256" key="3">
    <source>
        <dbReference type="ARBA" id="ARBA00017562"/>
    </source>
</evidence>
<dbReference type="PROSITE" id="PS50968">
    <property type="entry name" value="BIOTINYL_LIPOYL"/>
    <property type="match status" value="1"/>
</dbReference>
<dbReference type="PANTHER" id="PTHR45266:SF3">
    <property type="entry name" value="OXALOACETATE DECARBOXYLASE ALPHA CHAIN"/>
    <property type="match status" value="1"/>
</dbReference>
<dbReference type="InterPro" id="IPR001249">
    <property type="entry name" value="AcCoA_biotinCC"/>
</dbReference>
<feature type="domain" description="Lipoyl-binding" evidence="11">
    <location>
        <begin position="123"/>
        <end position="199"/>
    </location>
</feature>
<dbReference type="InterPro" id="IPR011053">
    <property type="entry name" value="Single_hybrid_motif"/>
</dbReference>
<dbReference type="Proteomes" id="UP001611383">
    <property type="component" value="Chromosome"/>
</dbReference>